<evidence type="ECO:0000256" key="5">
    <source>
        <dbReference type="ARBA" id="ARBA00023136"/>
    </source>
</evidence>
<dbReference type="InterPro" id="IPR050638">
    <property type="entry name" value="AA-Vitamin_Transporters"/>
</dbReference>
<comment type="similarity">
    <text evidence="2">Belongs to the EamA transporter family.</text>
</comment>
<comment type="subcellular location">
    <subcellularLocation>
        <location evidence="1">Membrane</location>
        <topology evidence="1">Multi-pass membrane protein</topology>
    </subcellularLocation>
</comment>
<evidence type="ECO:0000313" key="9">
    <source>
        <dbReference type="Proteomes" id="UP001597044"/>
    </source>
</evidence>
<keyword evidence="5 6" id="KW-0472">Membrane</keyword>
<comment type="caution">
    <text evidence="8">The sequence shown here is derived from an EMBL/GenBank/DDBJ whole genome shotgun (WGS) entry which is preliminary data.</text>
</comment>
<reference evidence="9" key="1">
    <citation type="journal article" date="2019" name="Int. J. Syst. Evol. Microbiol.">
        <title>The Global Catalogue of Microorganisms (GCM) 10K type strain sequencing project: providing services to taxonomists for standard genome sequencing and annotation.</title>
        <authorList>
            <consortium name="The Broad Institute Genomics Platform"/>
            <consortium name="The Broad Institute Genome Sequencing Center for Infectious Disease"/>
            <person name="Wu L."/>
            <person name="Ma J."/>
        </authorList>
    </citation>
    <scope>NUCLEOTIDE SEQUENCE [LARGE SCALE GENOMIC DNA]</scope>
    <source>
        <strain evidence="9">CCUG 63419</strain>
    </source>
</reference>
<organism evidence="8 9">
    <name type="scientific">Paraperlucidibaca wandonensis</name>
    <dbReference type="NCBI Taxonomy" id="1268273"/>
    <lineage>
        <taxon>Bacteria</taxon>
        <taxon>Pseudomonadati</taxon>
        <taxon>Pseudomonadota</taxon>
        <taxon>Gammaproteobacteria</taxon>
        <taxon>Moraxellales</taxon>
        <taxon>Moraxellaceae</taxon>
        <taxon>Paraperlucidibaca</taxon>
    </lineage>
</organism>
<feature type="transmembrane region" description="Helical" evidence="6">
    <location>
        <begin position="249"/>
        <end position="269"/>
    </location>
</feature>
<dbReference type="EMBL" id="JBHTIT010000001">
    <property type="protein sequence ID" value="MFD0949373.1"/>
    <property type="molecule type" value="Genomic_DNA"/>
</dbReference>
<protein>
    <submittedName>
        <fullName evidence="8">DMT family transporter</fullName>
    </submittedName>
</protein>
<feature type="transmembrane region" description="Helical" evidence="6">
    <location>
        <begin position="218"/>
        <end position="237"/>
    </location>
</feature>
<dbReference type="PANTHER" id="PTHR32322:SF2">
    <property type="entry name" value="EAMA DOMAIN-CONTAINING PROTEIN"/>
    <property type="match status" value="1"/>
</dbReference>
<evidence type="ECO:0000313" key="8">
    <source>
        <dbReference type="EMBL" id="MFD0949373.1"/>
    </source>
</evidence>
<evidence type="ECO:0000256" key="3">
    <source>
        <dbReference type="ARBA" id="ARBA00022692"/>
    </source>
</evidence>
<evidence type="ECO:0000256" key="4">
    <source>
        <dbReference type="ARBA" id="ARBA00022989"/>
    </source>
</evidence>
<feature type="transmembrane region" description="Helical" evidence="6">
    <location>
        <begin position="130"/>
        <end position="148"/>
    </location>
</feature>
<proteinExistence type="inferred from homology"/>
<keyword evidence="9" id="KW-1185">Reference proteome</keyword>
<feature type="domain" description="EamA" evidence="7">
    <location>
        <begin position="9"/>
        <end position="143"/>
    </location>
</feature>
<evidence type="ECO:0000256" key="2">
    <source>
        <dbReference type="ARBA" id="ARBA00007362"/>
    </source>
</evidence>
<dbReference type="RefSeq" id="WP_379069022.1">
    <property type="nucleotide sequence ID" value="NZ_JBHTIT010000001.1"/>
</dbReference>
<keyword evidence="3 6" id="KW-0812">Transmembrane</keyword>
<evidence type="ECO:0000256" key="1">
    <source>
        <dbReference type="ARBA" id="ARBA00004141"/>
    </source>
</evidence>
<feature type="transmembrane region" description="Helical" evidence="6">
    <location>
        <begin position="12"/>
        <end position="30"/>
    </location>
</feature>
<dbReference type="InterPro" id="IPR037185">
    <property type="entry name" value="EmrE-like"/>
</dbReference>
<dbReference type="Gene3D" id="1.10.3730.20">
    <property type="match status" value="1"/>
</dbReference>
<dbReference type="Pfam" id="PF00892">
    <property type="entry name" value="EamA"/>
    <property type="match status" value="2"/>
</dbReference>
<gene>
    <name evidence="8" type="ORF">ACFQ0F_03035</name>
</gene>
<keyword evidence="4 6" id="KW-1133">Transmembrane helix</keyword>
<feature type="transmembrane region" description="Helical" evidence="6">
    <location>
        <begin position="275"/>
        <end position="293"/>
    </location>
</feature>
<feature type="transmembrane region" description="Helical" evidence="6">
    <location>
        <begin position="42"/>
        <end position="59"/>
    </location>
</feature>
<name>A0ABW3HD21_9GAMM</name>
<dbReference type="PANTHER" id="PTHR32322">
    <property type="entry name" value="INNER MEMBRANE TRANSPORTER"/>
    <property type="match status" value="1"/>
</dbReference>
<feature type="transmembrane region" description="Helical" evidence="6">
    <location>
        <begin position="71"/>
        <end position="90"/>
    </location>
</feature>
<feature type="transmembrane region" description="Helical" evidence="6">
    <location>
        <begin position="186"/>
        <end position="206"/>
    </location>
</feature>
<dbReference type="Proteomes" id="UP001597044">
    <property type="component" value="Unassembled WGS sequence"/>
</dbReference>
<dbReference type="InterPro" id="IPR000620">
    <property type="entry name" value="EamA_dom"/>
</dbReference>
<accession>A0ABW3HD21</accession>
<feature type="transmembrane region" description="Helical" evidence="6">
    <location>
        <begin position="102"/>
        <end position="121"/>
    </location>
</feature>
<sequence length="303" mass="32607">MRALQPVEKGYIFALLTICIWSGFIVISRVGGQSPLTPFDVAALRTVFAAAILMPWWLPRVLNSSKRKLPWYQSLTFALLAGVSYPLFAYGGFQYAPANHGAVLIAGTLPFFTTLFALALLREKPSFQRMLGLALIISGVTTLFVAMMRGASWESLPGDLMFLGASICWSLFAVLLRHWQTRAFDVTLGVVAFSLLVYIPIYAVFLPKALSQASWGDIALQGFYQGGIVVCCAMWTFAKATELLGAVRVAVMMSAVPVAGTLLAIAILGEVLTPASAIGLMLIFLGALVGALARARVILPVSP</sequence>
<evidence type="ECO:0000256" key="6">
    <source>
        <dbReference type="SAM" id="Phobius"/>
    </source>
</evidence>
<evidence type="ECO:0000259" key="7">
    <source>
        <dbReference type="Pfam" id="PF00892"/>
    </source>
</evidence>
<feature type="domain" description="EamA" evidence="7">
    <location>
        <begin position="157"/>
        <end position="289"/>
    </location>
</feature>
<dbReference type="SUPFAM" id="SSF103481">
    <property type="entry name" value="Multidrug resistance efflux transporter EmrE"/>
    <property type="match status" value="2"/>
</dbReference>
<feature type="transmembrane region" description="Helical" evidence="6">
    <location>
        <begin position="160"/>
        <end position="179"/>
    </location>
</feature>